<protein>
    <submittedName>
        <fullName evidence="1">Uncharacterized protein</fullName>
    </submittedName>
</protein>
<accession>A0A0A8YVY5</accession>
<name>A0A0A8YVY5_ARUDO</name>
<reference evidence="1" key="1">
    <citation type="submission" date="2014-09" db="EMBL/GenBank/DDBJ databases">
        <authorList>
            <person name="Magalhaes I.L.F."/>
            <person name="Oliveira U."/>
            <person name="Santos F.R."/>
            <person name="Vidigal T.H.D.A."/>
            <person name="Brescovit A.D."/>
            <person name="Santos A.J."/>
        </authorList>
    </citation>
    <scope>NUCLEOTIDE SEQUENCE</scope>
    <source>
        <tissue evidence="1">Shoot tissue taken approximately 20 cm above the soil surface</tissue>
    </source>
</reference>
<evidence type="ECO:0000313" key="1">
    <source>
        <dbReference type="EMBL" id="JAD29563.1"/>
    </source>
</evidence>
<reference evidence="1" key="2">
    <citation type="journal article" date="2015" name="Data Brief">
        <title>Shoot transcriptome of the giant reed, Arundo donax.</title>
        <authorList>
            <person name="Barrero R.A."/>
            <person name="Guerrero F.D."/>
            <person name="Moolhuijzen P."/>
            <person name="Goolsby J.A."/>
            <person name="Tidwell J."/>
            <person name="Bellgard S.E."/>
            <person name="Bellgard M.I."/>
        </authorList>
    </citation>
    <scope>NUCLEOTIDE SEQUENCE</scope>
    <source>
        <tissue evidence="1">Shoot tissue taken approximately 20 cm above the soil surface</tissue>
    </source>
</reference>
<dbReference type="EMBL" id="GBRH01268332">
    <property type="protein sequence ID" value="JAD29563.1"/>
    <property type="molecule type" value="Transcribed_RNA"/>
</dbReference>
<dbReference type="AlphaFoldDB" id="A0A0A8YVY5"/>
<organism evidence="1">
    <name type="scientific">Arundo donax</name>
    <name type="common">Giant reed</name>
    <name type="synonym">Donax arundinaceus</name>
    <dbReference type="NCBI Taxonomy" id="35708"/>
    <lineage>
        <taxon>Eukaryota</taxon>
        <taxon>Viridiplantae</taxon>
        <taxon>Streptophyta</taxon>
        <taxon>Embryophyta</taxon>
        <taxon>Tracheophyta</taxon>
        <taxon>Spermatophyta</taxon>
        <taxon>Magnoliopsida</taxon>
        <taxon>Liliopsida</taxon>
        <taxon>Poales</taxon>
        <taxon>Poaceae</taxon>
        <taxon>PACMAD clade</taxon>
        <taxon>Arundinoideae</taxon>
        <taxon>Arundineae</taxon>
        <taxon>Arundo</taxon>
    </lineage>
</organism>
<sequence length="27" mass="3239">MQRIISLKGKCKSLILENVTRLNFNYR</sequence>
<proteinExistence type="predicted"/>